<dbReference type="Pfam" id="PF00072">
    <property type="entry name" value="Response_reg"/>
    <property type="match status" value="1"/>
</dbReference>
<dbReference type="PROSITE" id="PS50043">
    <property type="entry name" value="HTH_LUXR_2"/>
    <property type="match status" value="1"/>
</dbReference>
<evidence type="ECO:0000256" key="4">
    <source>
        <dbReference type="ARBA" id="ARBA00023125"/>
    </source>
</evidence>
<dbReference type="PANTHER" id="PTHR43214:SF40">
    <property type="entry name" value="TRANSCRIPTIONAL REGULATORY PROTEIN LNRK"/>
    <property type="match status" value="1"/>
</dbReference>
<keyword evidence="4" id="KW-0238">DNA-binding</keyword>
<keyword evidence="3" id="KW-0805">Transcription regulation</keyword>
<dbReference type="GO" id="GO:0006355">
    <property type="term" value="P:regulation of DNA-templated transcription"/>
    <property type="evidence" value="ECO:0007669"/>
    <property type="project" value="InterPro"/>
</dbReference>
<evidence type="ECO:0000313" key="9">
    <source>
        <dbReference type="EMBL" id="SFB31269.1"/>
    </source>
</evidence>
<evidence type="ECO:0000259" key="8">
    <source>
        <dbReference type="PROSITE" id="PS50110"/>
    </source>
</evidence>
<dbReference type="STRING" id="237679.SAMN04488072_11526"/>
<dbReference type="InterPro" id="IPR016032">
    <property type="entry name" value="Sig_transdc_resp-reg_C-effctor"/>
</dbReference>
<evidence type="ECO:0000256" key="6">
    <source>
        <dbReference type="PROSITE-ProRule" id="PRU00169"/>
    </source>
</evidence>
<keyword evidence="5" id="KW-0804">Transcription</keyword>
<accession>A0A1I0ZZW0</accession>
<name>A0A1I0ZZW0_9BACI</name>
<evidence type="ECO:0000256" key="1">
    <source>
        <dbReference type="ARBA" id="ARBA00004496"/>
    </source>
</evidence>
<dbReference type="SMART" id="SM00448">
    <property type="entry name" value="REC"/>
    <property type="match status" value="1"/>
</dbReference>
<dbReference type="InterPro" id="IPR000792">
    <property type="entry name" value="Tscrpt_reg_LuxR_C"/>
</dbReference>
<dbReference type="PANTHER" id="PTHR43214">
    <property type="entry name" value="TWO-COMPONENT RESPONSE REGULATOR"/>
    <property type="match status" value="1"/>
</dbReference>
<comment type="subcellular location">
    <subcellularLocation>
        <location evidence="1">Cytoplasm</location>
    </subcellularLocation>
</comment>
<dbReference type="Proteomes" id="UP000198642">
    <property type="component" value="Unassembled WGS sequence"/>
</dbReference>
<sequence>MYTKQMKRLWLRGQYQVRKEVRMMWQVLLVEDQAIVRQGLKAILEQDDHISVVQEAENGEDAIAIVERHIIDFIMMDIRMPVMNGIEATRKIKQRWPDIKILILTTFNDDEYAVEALKEGANGFLLKTSESEKLIDAVYSCMQGGMTIHEEVAAKVMPRLLQRSENEPAPDVPLSQRELAITRLVGEGRTNKEMAEELYLSIGTIKNYLTQILQKTGLRDRTQLAIYAVKHHIADD</sequence>
<evidence type="ECO:0000313" key="10">
    <source>
        <dbReference type="Proteomes" id="UP000198642"/>
    </source>
</evidence>
<feature type="domain" description="HTH luxR-type" evidence="7">
    <location>
        <begin position="167"/>
        <end position="232"/>
    </location>
</feature>
<dbReference type="SMART" id="SM00421">
    <property type="entry name" value="HTH_LUXR"/>
    <property type="match status" value="1"/>
</dbReference>
<dbReference type="Pfam" id="PF00196">
    <property type="entry name" value="GerE"/>
    <property type="match status" value="1"/>
</dbReference>
<dbReference type="CDD" id="cd17535">
    <property type="entry name" value="REC_NarL-like"/>
    <property type="match status" value="1"/>
</dbReference>
<dbReference type="InterPro" id="IPR011006">
    <property type="entry name" value="CheY-like_superfamily"/>
</dbReference>
<keyword evidence="2 6" id="KW-0597">Phosphoprotein</keyword>
<evidence type="ECO:0000256" key="5">
    <source>
        <dbReference type="ARBA" id="ARBA00023163"/>
    </source>
</evidence>
<evidence type="ECO:0000256" key="2">
    <source>
        <dbReference type="ARBA" id="ARBA00022553"/>
    </source>
</evidence>
<dbReference type="AlphaFoldDB" id="A0A1I0ZZW0"/>
<evidence type="ECO:0000256" key="3">
    <source>
        <dbReference type="ARBA" id="ARBA00023015"/>
    </source>
</evidence>
<dbReference type="InterPro" id="IPR001789">
    <property type="entry name" value="Sig_transdc_resp-reg_receiver"/>
</dbReference>
<gene>
    <name evidence="9" type="ORF">SAMN04488072_11526</name>
</gene>
<dbReference type="EMBL" id="FOJW01000015">
    <property type="protein sequence ID" value="SFB31269.1"/>
    <property type="molecule type" value="Genomic_DNA"/>
</dbReference>
<dbReference type="GO" id="GO:0000160">
    <property type="term" value="P:phosphorelay signal transduction system"/>
    <property type="evidence" value="ECO:0007669"/>
    <property type="project" value="InterPro"/>
</dbReference>
<organism evidence="9 10">
    <name type="scientific">Lentibacillus halodurans</name>
    <dbReference type="NCBI Taxonomy" id="237679"/>
    <lineage>
        <taxon>Bacteria</taxon>
        <taxon>Bacillati</taxon>
        <taxon>Bacillota</taxon>
        <taxon>Bacilli</taxon>
        <taxon>Bacillales</taxon>
        <taxon>Bacillaceae</taxon>
        <taxon>Lentibacillus</taxon>
    </lineage>
</organism>
<dbReference type="GO" id="GO:0003677">
    <property type="term" value="F:DNA binding"/>
    <property type="evidence" value="ECO:0007669"/>
    <property type="project" value="UniProtKB-KW"/>
</dbReference>
<protein>
    <submittedName>
        <fullName evidence="9">Two component transcriptional regulator, LuxR family</fullName>
    </submittedName>
</protein>
<reference evidence="9 10" key="1">
    <citation type="submission" date="2016-10" db="EMBL/GenBank/DDBJ databases">
        <authorList>
            <person name="de Groot N.N."/>
        </authorList>
    </citation>
    <scope>NUCLEOTIDE SEQUENCE [LARGE SCALE GENOMIC DNA]</scope>
    <source>
        <strain evidence="9 10">CGMCC 1.3702</strain>
    </source>
</reference>
<dbReference type="InterPro" id="IPR039420">
    <property type="entry name" value="WalR-like"/>
</dbReference>
<proteinExistence type="predicted"/>
<dbReference type="SUPFAM" id="SSF52172">
    <property type="entry name" value="CheY-like"/>
    <property type="match status" value="1"/>
</dbReference>
<keyword evidence="10" id="KW-1185">Reference proteome</keyword>
<dbReference type="GO" id="GO:0005737">
    <property type="term" value="C:cytoplasm"/>
    <property type="evidence" value="ECO:0007669"/>
    <property type="project" value="UniProtKB-SubCell"/>
</dbReference>
<dbReference type="SUPFAM" id="SSF46894">
    <property type="entry name" value="C-terminal effector domain of the bipartite response regulators"/>
    <property type="match status" value="1"/>
</dbReference>
<dbReference type="PROSITE" id="PS50110">
    <property type="entry name" value="RESPONSE_REGULATORY"/>
    <property type="match status" value="1"/>
</dbReference>
<dbReference type="CDD" id="cd06170">
    <property type="entry name" value="LuxR_C_like"/>
    <property type="match status" value="1"/>
</dbReference>
<feature type="modified residue" description="4-aspartylphosphate" evidence="6">
    <location>
        <position position="77"/>
    </location>
</feature>
<dbReference type="PRINTS" id="PR00038">
    <property type="entry name" value="HTHLUXR"/>
</dbReference>
<evidence type="ECO:0000259" key="7">
    <source>
        <dbReference type="PROSITE" id="PS50043"/>
    </source>
</evidence>
<dbReference type="InterPro" id="IPR058245">
    <property type="entry name" value="NreC/VraR/RcsB-like_REC"/>
</dbReference>
<dbReference type="Gene3D" id="3.40.50.2300">
    <property type="match status" value="1"/>
</dbReference>
<feature type="domain" description="Response regulatory" evidence="8">
    <location>
        <begin position="26"/>
        <end position="142"/>
    </location>
</feature>